<name>A0A0D2NEC2_HYPSF</name>
<dbReference type="OrthoDB" id="408631at2759"/>
<keyword evidence="4" id="KW-1185">Reference proteome</keyword>
<evidence type="ECO:0000313" key="3">
    <source>
        <dbReference type="EMBL" id="KJA17409.1"/>
    </source>
</evidence>
<dbReference type="EMBL" id="KN817604">
    <property type="protein sequence ID" value="KJA17409.1"/>
    <property type="molecule type" value="Genomic_DNA"/>
</dbReference>
<dbReference type="GO" id="GO:0016787">
    <property type="term" value="F:hydrolase activity"/>
    <property type="evidence" value="ECO:0007669"/>
    <property type="project" value="UniProtKB-KW"/>
</dbReference>
<reference evidence="4" key="1">
    <citation type="submission" date="2014-04" db="EMBL/GenBank/DDBJ databases">
        <title>Evolutionary Origins and Diversification of the Mycorrhizal Mutualists.</title>
        <authorList>
            <consortium name="DOE Joint Genome Institute"/>
            <consortium name="Mycorrhizal Genomics Consortium"/>
            <person name="Kohler A."/>
            <person name="Kuo A."/>
            <person name="Nagy L.G."/>
            <person name="Floudas D."/>
            <person name="Copeland A."/>
            <person name="Barry K.W."/>
            <person name="Cichocki N."/>
            <person name="Veneault-Fourrey C."/>
            <person name="LaButti K."/>
            <person name="Lindquist E.A."/>
            <person name="Lipzen A."/>
            <person name="Lundell T."/>
            <person name="Morin E."/>
            <person name="Murat C."/>
            <person name="Riley R."/>
            <person name="Ohm R."/>
            <person name="Sun H."/>
            <person name="Tunlid A."/>
            <person name="Henrissat B."/>
            <person name="Grigoriev I.V."/>
            <person name="Hibbett D.S."/>
            <person name="Martin F."/>
        </authorList>
    </citation>
    <scope>NUCLEOTIDE SEQUENCE [LARGE SCALE GENOMIC DNA]</scope>
    <source>
        <strain evidence="4">FD-334 SS-4</strain>
    </source>
</reference>
<dbReference type="Proteomes" id="UP000054270">
    <property type="component" value="Unassembled WGS sequence"/>
</dbReference>
<organism evidence="3 4">
    <name type="scientific">Hypholoma sublateritium (strain FD-334 SS-4)</name>
    <dbReference type="NCBI Taxonomy" id="945553"/>
    <lineage>
        <taxon>Eukaryota</taxon>
        <taxon>Fungi</taxon>
        <taxon>Dikarya</taxon>
        <taxon>Basidiomycota</taxon>
        <taxon>Agaricomycotina</taxon>
        <taxon>Agaricomycetes</taxon>
        <taxon>Agaricomycetidae</taxon>
        <taxon>Agaricales</taxon>
        <taxon>Agaricineae</taxon>
        <taxon>Strophariaceae</taxon>
        <taxon>Hypholoma</taxon>
    </lineage>
</organism>
<dbReference type="Pfam" id="PF20434">
    <property type="entry name" value="BD-FAE"/>
    <property type="match status" value="1"/>
</dbReference>
<dbReference type="STRING" id="945553.A0A0D2NEC2"/>
<dbReference type="InterPro" id="IPR029058">
    <property type="entry name" value="AB_hydrolase_fold"/>
</dbReference>
<dbReference type="InterPro" id="IPR050300">
    <property type="entry name" value="GDXG_lipolytic_enzyme"/>
</dbReference>
<dbReference type="OMA" id="CWNEREL"/>
<evidence type="ECO:0000256" key="1">
    <source>
        <dbReference type="ARBA" id="ARBA00022801"/>
    </source>
</evidence>
<dbReference type="PANTHER" id="PTHR48081">
    <property type="entry name" value="AB HYDROLASE SUPERFAMILY PROTEIN C4A8.06C"/>
    <property type="match status" value="1"/>
</dbReference>
<protein>
    <recommendedName>
        <fullName evidence="2">BD-FAE-like domain-containing protein</fullName>
    </recommendedName>
</protein>
<evidence type="ECO:0000313" key="4">
    <source>
        <dbReference type="Proteomes" id="UP000054270"/>
    </source>
</evidence>
<sequence length="316" mass="34911">METNPLHRVSKDPIELIFKRIDGLAITMDVYIPTTATKENPAPVFLWWHGGGLLQGTRKAIAPHMLSAPEIHNLCLISPDYRLAPQTRMPGILADAKAALDFLHTEEFKEATQQRVDITRVVLSGSSAGGWLSLLAGTGIGFEACGLSIPRPVRGIAALYPITDLLDSFWKTKQRPVSYMDRVIDRAEVAPFLDPSAPKTSSSPVDGLRAMCYHYMIQEAILSGLLLDGTGIPEESFSVAQSLRTEKFQPPPIYVITGNQDGKVAHRQSLDVVSALKATASHVEYYEIAADHSFDKEPIYRMESLYNFFHTSTLND</sequence>
<evidence type="ECO:0000259" key="2">
    <source>
        <dbReference type="Pfam" id="PF20434"/>
    </source>
</evidence>
<accession>A0A0D2NEC2</accession>
<dbReference type="PANTHER" id="PTHR48081:SF3">
    <property type="entry name" value="ALPHA_BETA HYDROLASE FOLD-3 DOMAIN-CONTAINING PROTEIN"/>
    <property type="match status" value="1"/>
</dbReference>
<feature type="domain" description="BD-FAE-like" evidence="2">
    <location>
        <begin position="28"/>
        <end position="275"/>
    </location>
</feature>
<dbReference type="Gene3D" id="3.40.50.1820">
    <property type="entry name" value="alpha/beta hydrolase"/>
    <property type="match status" value="1"/>
</dbReference>
<dbReference type="AlphaFoldDB" id="A0A0D2NEC2"/>
<proteinExistence type="predicted"/>
<dbReference type="SUPFAM" id="SSF53474">
    <property type="entry name" value="alpha/beta-Hydrolases"/>
    <property type="match status" value="1"/>
</dbReference>
<dbReference type="InterPro" id="IPR049492">
    <property type="entry name" value="BD-FAE-like_dom"/>
</dbReference>
<keyword evidence="1" id="KW-0378">Hydrolase</keyword>
<gene>
    <name evidence="3" type="ORF">HYPSUDRAFT_46489</name>
</gene>